<feature type="transmembrane region" description="Helical" evidence="1">
    <location>
        <begin position="452"/>
        <end position="472"/>
    </location>
</feature>
<feature type="transmembrane region" description="Helical" evidence="1">
    <location>
        <begin position="20"/>
        <end position="41"/>
    </location>
</feature>
<dbReference type="SMART" id="SM01080">
    <property type="entry name" value="CHASE2"/>
    <property type="match status" value="1"/>
</dbReference>
<evidence type="ECO:0000259" key="2">
    <source>
        <dbReference type="SMART" id="SM01080"/>
    </source>
</evidence>
<name>B2TEM4_PARPJ</name>
<dbReference type="InterPro" id="IPR007890">
    <property type="entry name" value="CHASE2"/>
</dbReference>
<feature type="domain" description="CHASE2" evidence="2">
    <location>
        <begin position="68"/>
        <end position="465"/>
    </location>
</feature>
<keyword evidence="1" id="KW-0472">Membrane</keyword>
<dbReference type="STRING" id="398527.Bphyt_4162"/>
<keyword evidence="1" id="KW-1133">Transmembrane helix</keyword>
<dbReference type="Pfam" id="PF05226">
    <property type="entry name" value="CHASE2"/>
    <property type="match status" value="1"/>
</dbReference>
<dbReference type="HOGENOM" id="CLU_504050_0_0_4"/>
<protein>
    <submittedName>
        <fullName evidence="3">Putative CHASE2 sensor protein</fullName>
    </submittedName>
</protein>
<dbReference type="RefSeq" id="WP_012426061.1">
    <property type="nucleotide sequence ID" value="NC_010676.1"/>
</dbReference>
<dbReference type="KEGG" id="bpy:Bphyt_4162"/>
<accession>B2TEM4</accession>
<keyword evidence="1" id="KW-0812">Transmembrane</keyword>
<gene>
    <name evidence="3" type="ordered locus">Bphyt_4162</name>
</gene>
<dbReference type="EMBL" id="CP001053">
    <property type="protein sequence ID" value="ACD18545.1"/>
    <property type="molecule type" value="Genomic_DNA"/>
</dbReference>
<feature type="transmembrane region" description="Helical" evidence="1">
    <location>
        <begin position="535"/>
        <end position="554"/>
    </location>
</feature>
<evidence type="ECO:0000313" key="4">
    <source>
        <dbReference type="Proteomes" id="UP000001739"/>
    </source>
</evidence>
<dbReference type="AlphaFoldDB" id="B2TEM4"/>
<dbReference type="eggNOG" id="COG4252">
    <property type="taxonomic scope" value="Bacteria"/>
</dbReference>
<dbReference type="Proteomes" id="UP000001739">
    <property type="component" value="Chromosome 2"/>
</dbReference>
<dbReference type="OrthoDB" id="7348688at2"/>
<proteinExistence type="predicted"/>
<evidence type="ECO:0000313" key="3">
    <source>
        <dbReference type="EMBL" id="ACD18545.1"/>
    </source>
</evidence>
<reference evidence="3 4" key="1">
    <citation type="journal article" date="2011" name="J. Bacteriol.">
        <title>Complete genome sequence of the plant growth-promoting endophyte Burkholderia phytofirmans strain PsJN.</title>
        <authorList>
            <person name="Weilharter A."/>
            <person name="Mitter B."/>
            <person name="Shin M.V."/>
            <person name="Chain P.S."/>
            <person name="Nowak J."/>
            <person name="Sessitsch A."/>
        </authorList>
    </citation>
    <scope>NUCLEOTIDE SEQUENCE [LARGE SCALE GENOMIC DNA]</scope>
    <source>
        <strain evidence="4">DSM 17436 / LMG 22146 / PsJN</strain>
    </source>
</reference>
<feature type="transmembrane region" description="Helical" evidence="1">
    <location>
        <begin position="506"/>
        <end position="529"/>
    </location>
</feature>
<evidence type="ECO:0000256" key="1">
    <source>
        <dbReference type="SAM" id="Phobius"/>
    </source>
</evidence>
<organism evidence="3 4">
    <name type="scientific">Paraburkholderia phytofirmans (strain DSM 17436 / LMG 22146 / PsJN)</name>
    <name type="common">Burkholderia phytofirmans</name>
    <dbReference type="NCBI Taxonomy" id="398527"/>
    <lineage>
        <taxon>Bacteria</taxon>
        <taxon>Pseudomonadati</taxon>
        <taxon>Pseudomonadota</taxon>
        <taxon>Betaproteobacteria</taxon>
        <taxon>Burkholderiales</taxon>
        <taxon>Burkholderiaceae</taxon>
        <taxon>Paraburkholderia</taxon>
    </lineage>
</organism>
<sequence>MTTQKKKRGPKGEKVEGIEWLHLLGRAALSVLLGLALALVVPTRFTEEMGAQTMARYAAPFSGYLFDIERGKAAAKDPVKWNKREITVLAIDREALRARGEGWPARYPFYSWLLGYLNKYRPTGLFIDVILSQPGNKDCNGSGKATGFSGFKKANACYCTNDIDDFGDFRQAVTGLISSNVPVFLAARREPDNTLVTNAAIDSDSAFKSLRRVGVEFSAHSVDRLAWTYPLVYAGKEPGDIQTTHPVAPSAAAPELLDSSKGQCTASAAFAIFSEVYETEKKLIVPCNESKSMSITWPLDTAADGLLWQESADEESEARHGMPRILRADLGDDDEEMYCTSSGNLSTLLKRAEVRALFRPSSRPLCVHYRTIHASQLERMSPEDLKKAFSNHFVMIGTSFAYSNDLILSPLQDRIPGVFLHAVALDNLLSRGDKLENVEAWELDFHTSANRWGRLLSLGAVGFGLIFFTVFLKKEARKKFARFHRERTHWRKPLHWHWWAAKGTTAAFNITLFVTSFIVLVAFGVLMILLGNWMLVPFLLISHVLACTIAVEWLEWSEHLFNWITDSKED</sequence>